<dbReference type="GeneID" id="43584739"/>
<keyword evidence="2" id="KW-0732">Signal</keyword>
<evidence type="ECO:0000313" key="3">
    <source>
        <dbReference type="EMBL" id="VVT57882.1"/>
    </source>
</evidence>
<dbReference type="AlphaFoldDB" id="A0A5E8C3F7"/>
<evidence type="ECO:0000313" key="4">
    <source>
        <dbReference type="Proteomes" id="UP000398389"/>
    </source>
</evidence>
<keyword evidence="1" id="KW-0472">Membrane</keyword>
<dbReference type="PANTHER" id="PTHR36854">
    <property type="entry name" value="CHROMOSOME 9, WHOLE GENOME SHOTGUN SEQUENCE"/>
    <property type="match status" value="1"/>
</dbReference>
<dbReference type="EMBL" id="CABVLU010000005">
    <property type="protein sequence ID" value="VVT57882.1"/>
    <property type="molecule type" value="Genomic_DNA"/>
</dbReference>
<keyword evidence="4" id="KW-1185">Reference proteome</keyword>
<dbReference type="Proteomes" id="UP000398389">
    <property type="component" value="Unassembled WGS sequence"/>
</dbReference>
<gene>
    <name evidence="3" type="ORF">SAPINGB_P005925</name>
</gene>
<protein>
    <submittedName>
        <fullName evidence="3">Uncharacterized protein</fullName>
    </submittedName>
</protein>
<sequence>MRFLFSSKYLIFTLFLSLALFASLTQAYTQICRCDCGKNYTIVELPDEGLSYTASCTNCTKKFCIAQNFTICQDVDEVLFSASCFQRESLKEQFFIYTFIIITSGLLLYAAVAPYAQKRFGRGAQTTNGNN</sequence>
<accession>A0A5E8C3F7</accession>
<evidence type="ECO:0000256" key="2">
    <source>
        <dbReference type="SAM" id="SignalP"/>
    </source>
</evidence>
<evidence type="ECO:0000256" key="1">
    <source>
        <dbReference type="SAM" id="Phobius"/>
    </source>
</evidence>
<dbReference type="PANTHER" id="PTHR36854:SF1">
    <property type="entry name" value="TRANSMEMBRANE PROTEIN"/>
    <property type="match status" value="1"/>
</dbReference>
<feature type="chain" id="PRO_5022850676" evidence="2">
    <location>
        <begin position="28"/>
        <end position="131"/>
    </location>
</feature>
<feature type="transmembrane region" description="Helical" evidence="1">
    <location>
        <begin position="94"/>
        <end position="112"/>
    </location>
</feature>
<proteinExistence type="predicted"/>
<name>A0A5E8C3F7_9ASCO</name>
<dbReference type="RefSeq" id="XP_031856530.1">
    <property type="nucleotide sequence ID" value="XM_032000639.1"/>
</dbReference>
<dbReference type="OrthoDB" id="2142503at2759"/>
<keyword evidence="1" id="KW-1133">Transmembrane helix</keyword>
<feature type="signal peptide" evidence="2">
    <location>
        <begin position="1"/>
        <end position="27"/>
    </location>
</feature>
<organism evidence="3 4">
    <name type="scientific">Magnusiomyces paraingens</name>
    <dbReference type="NCBI Taxonomy" id="2606893"/>
    <lineage>
        <taxon>Eukaryota</taxon>
        <taxon>Fungi</taxon>
        <taxon>Dikarya</taxon>
        <taxon>Ascomycota</taxon>
        <taxon>Saccharomycotina</taxon>
        <taxon>Dipodascomycetes</taxon>
        <taxon>Dipodascales</taxon>
        <taxon>Dipodascaceae</taxon>
        <taxon>Magnusiomyces</taxon>
    </lineage>
</organism>
<keyword evidence="1" id="KW-0812">Transmembrane</keyword>
<reference evidence="3 4" key="1">
    <citation type="submission" date="2019-09" db="EMBL/GenBank/DDBJ databases">
        <authorList>
            <person name="Brejova B."/>
        </authorList>
    </citation>
    <scope>NUCLEOTIDE SEQUENCE [LARGE SCALE GENOMIC DNA]</scope>
</reference>